<proteinExistence type="predicted"/>
<keyword evidence="2" id="KW-1185">Reference proteome</keyword>
<evidence type="ECO:0000313" key="1">
    <source>
        <dbReference type="EMBL" id="KAF9488375.1"/>
    </source>
</evidence>
<dbReference type="OrthoDB" id="3232711at2759"/>
<sequence length="227" mass="25487">MLGSVSGETPVLGDCRLIGILAPAKVKRTAERYRTARKAIIALDPTSDVLGCLKPLTQLDIQCPQRQDEIPAPGESRREISWIWLSVSSGSEGVERPLENIQPMSPDDITDCLKAEWSRSRARAQRWTEEQDLVLEEMRRVLAYLQWHANWWDKQGPQRSGSGVTETVQDGLSAYAAKQAAILRHLRRRFVVLWRPRLESFQLGADWVSDVDIVATATDSPLISAVD</sequence>
<gene>
    <name evidence="1" type="ORF">BDN71DRAFT_1513112</name>
</gene>
<accession>A0A9P5ZJI0</accession>
<organism evidence="1 2">
    <name type="scientific">Pleurotus eryngii</name>
    <name type="common">Boletus of the steppes</name>
    <dbReference type="NCBI Taxonomy" id="5323"/>
    <lineage>
        <taxon>Eukaryota</taxon>
        <taxon>Fungi</taxon>
        <taxon>Dikarya</taxon>
        <taxon>Basidiomycota</taxon>
        <taxon>Agaricomycotina</taxon>
        <taxon>Agaricomycetes</taxon>
        <taxon>Agaricomycetidae</taxon>
        <taxon>Agaricales</taxon>
        <taxon>Pleurotineae</taxon>
        <taxon>Pleurotaceae</taxon>
        <taxon>Pleurotus</taxon>
    </lineage>
</organism>
<evidence type="ECO:0000313" key="2">
    <source>
        <dbReference type="Proteomes" id="UP000807025"/>
    </source>
</evidence>
<comment type="caution">
    <text evidence="1">The sequence shown here is derived from an EMBL/GenBank/DDBJ whole genome shotgun (WGS) entry which is preliminary data.</text>
</comment>
<reference evidence="1" key="1">
    <citation type="submission" date="2020-11" db="EMBL/GenBank/DDBJ databases">
        <authorList>
            <consortium name="DOE Joint Genome Institute"/>
            <person name="Ahrendt S."/>
            <person name="Riley R."/>
            <person name="Andreopoulos W."/>
            <person name="Labutti K."/>
            <person name="Pangilinan J."/>
            <person name="Ruiz-Duenas F.J."/>
            <person name="Barrasa J.M."/>
            <person name="Sanchez-Garcia M."/>
            <person name="Camarero S."/>
            <person name="Miyauchi S."/>
            <person name="Serrano A."/>
            <person name="Linde D."/>
            <person name="Babiker R."/>
            <person name="Drula E."/>
            <person name="Ayuso-Fernandez I."/>
            <person name="Pacheco R."/>
            <person name="Padilla G."/>
            <person name="Ferreira P."/>
            <person name="Barriuso J."/>
            <person name="Kellner H."/>
            <person name="Castanera R."/>
            <person name="Alfaro M."/>
            <person name="Ramirez L."/>
            <person name="Pisabarro A.G."/>
            <person name="Kuo A."/>
            <person name="Tritt A."/>
            <person name="Lipzen A."/>
            <person name="He G."/>
            <person name="Yan M."/>
            <person name="Ng V."/>
            <person name="Cullen D."/>
            <person name="Martin F."/>
            <person name="Rosso M.-N."/>
            <person name="Henrissat B."/>
            <person name="Hibbett D."/>
            <person name="Martinez A.T."/>
            <person name="Grigoriev I.V."/>
        </authorList>
    </citation>
    <scope>NUCLEOTIDE SEQUENCE</scope>
    <source>
        <strain evidence="1">ATCC 90797</strain>
    </source>
</reference>
<dbReference type="AlphaFoldDB" id="A0A9P5ZJI0"/>
<dbReference type="EMBL" id="MU154716">
    <property type="protein sequence ID" value="KAF9488375.1"/>
    <property type="molecule type" value="Genomic_DNA"/>
</dbReference>
<name>A0A9P5ZJI0_PLEER</name>
<dbReference type="Proteomes" id="UP000807025">
    <property type="component" value="Unassembled WGS sequence"/>
</dbReference>
<protein>
    <submittedName>
        <fullName evidence="1">Uncharacterized protein</fullName>
    </submittedName>
</protein>